<dbReference type="InterPro" id="IPR004143">
    <property type="entry name" value="BPL_LPL_catalytic"/>
</dbReference>
<evidence type="ECO:0000313" key="2">
    <source>
        <dbReference type="EMBL" id="AKO66305.1"/>
    </source>
</evidence>
<feature type="domain" description="BPL/LPL catalytic" evidence="1">
    <location>
        <begin position="1"/>
        <end position="96"/>
    </location>
</feature>
<dbReference type="NCBIfam" id="TIGR02622">
    <property type="entry name" value="CDP_4_6_dhtase"/>
    <property type="match status" value="1"/>
</dbReference>
<dbReference type="InterPro" id="IPR013445">
    <property type="entry name" value="CDP_4_6_deHydtase"/>
</dbReference>
<evidence type="ECO:0000313" key="3">
    <source>
        <dbReference type="Proteomes" id="UP000066549"/>
    </source>
</evidence>
<evidence type="ECO:0000259" key="1">
    <source>
        <dbReference type="PROSITE" id="PS51733"/>
    </source>
</evidence>
<name>A0A0H4J2S6_9PROT</name>
<dbReference type="AlphaFoldDB" id="A0A0H4J2S6"/>
<dbReference type="EMBL" id="CP011002">
    <property type="protein sequence ID" value="AKO66305.1"/>
    <property type="molecule type" value="Genomic_DNA"/>
</dbReference>
<reference evidence="2 3" key="1">
    <citation type="submission" date="2015-03" db="EMBL/GenBank/DDBJ databases">
        <title>Comparative analysis of the OM43 clade including a novel species from Red Sea uncovers genomic and metabolic diversity among marine methylotrophs.</title>
        <authorList>
            <person name="Jimenez-Infante F."/>
            <person name="Ngugi D.K."/>
            <person name="Vinu M."/>
            <person name="Alam I."/>
            <person name="Kamau A."/>
            <person name="Blom J."/>
            <person name="Bajic V.B."/>
            <person name="Stingl U."/>
        </authorList>
    </citation>
    <scope>NUCLEOTIDE SEQUENCE [LARGE SCALE GENOMIC DNA]</scope>
    <source>
        <strain evidence="2 3">MBRSH7</strain>
    </source>
</reference>
<organism evidence="2 3">
    <name type="scientific">Methylophilales bacterium MBRS-H7</name>
    <dbReference type="NCBI Taxonomy" id="1623450"/>
    <lineage>
        <taxon>Bacteria</taxon>
        <taxon>Pseudomonadati</taxon>
        <taxon>Pseudomonadota</taxon>
        <taxon>Betaproteobacteria</taxon>
        <taxon>Nitrosomonadales</taxon>
        <taxon>OM43 clade</taxon>
    </lineage>
</organism>
<dbReference type="OrthoDB" id="9779041at2"/>
<protein>
    <recommendedName>
        <fullName evidence="1">BPL/LPL catalytic domain-containing protein</fullName>
    </recommendedName>
</protein>
<dbReference type="PANTHER" id="PTHR43000">
    <property type="entry name" value="DTDP-D-GLUCOSE 4,6-DEHYDRATASE-RELATED"/>
    <property type="match status" value="1"/>
</dbReference>
<proteinExistence type="predicted"/>
<dbReference type="Pfam" id="PF16363">
    <property type="entry name" value="GDP_Man_Dehyd"/>
    <property type="match status" value="1"/>
</dbReference>
<gene>
    <name evidence="2" type="ORF">VI33_06480</name>
</gene>
<dbReference type="Gene3D" id="3.40.50.720">
    <property type="entry name" value="NAD(P)-binding Rossmann-like Domain"/>
    <property type="match status" value="1"/>
</dbReference>
<dbReference type="SUPFAM" id="SSF51735">
    <property type="entry name" value="NAD(P)-binding Rossmann-fold domains"/>
    <property type="match status" value="1"/>
</dbReference>
<dbReference type="PROSITE" id="PS51733">
    <property type="entry name" value="BPL_LPL_CATALYTIC"/>
    <property type="match status" value="1"/>
</dbReference>
<dbReference type="InterPro" id="IPR036291">
    <property type="entry name" value="NAD(P)-bd_dom_sf"/>
</dbReference>
<sequence length="354" mass="40540">MGLDKNFWINKKVFVTGNTGFKGSWLSLILHNLGAKMHGYALQPNTDPSMFNLLNLCDLIPTTFADIRDFETLNQSILDFAPDIIIHMAAQPLVSDSYNNPRDTYEINVIGTVNILECLKLRKNSCLLNITTDKCYKNNEWLWGYREIDELGGFDPYSSSKACSELVTSSFYNSFIKNSTNHLATARSGNVIGGGDWSKDRLIPDLIRGVESNSAVYIRNPLSTRPWQHVLEPLCGYLKLIEFLNTKNFELDNISWNFGPSSIQEKSVEDIITIFGEKWSSLDIKFEKDHVGFHEAGYLKLDSSKSNKYLNWTSKLDYHDTINMTIDWYDAFFNKQDMLTFTENQIRGYFEDNG</sequence>
<dbReference type="Proteomes" id="UP000066549">
    <property type="component" value="Chromosome"/>
</dbReference>
<keyword evidence="3" id="KW-1185">Reference proteome</keyword>
<dbReference type="InterPro" id="IPR016040">
    <property type="entry name" value="NAD(P)-bd_dom"/>
</dbReference>
<dbReference type="PATRIC" id="fig|1623450.3.peg.1298"/>
<accession>A0A0H4J2S6</accession>
<dbReference type="Gene3D" id="3.90.25.10">
    <property type="entry name" value="UDP-galactose 4-epimerase, domain 1"/>
    <property type="match status" value="1"/>
</dbReference>